<proteinExistence type="predicted"/>
<dbReference type="Pfam" id="PF12796">
    <property type="entry name" value="Ank_2"/>
    <property type="match status" value="2"/>
</dbReference>
<evidence type="ECO:0000313" key="2">
    <source>
        <dbReference type="Proteomes" id="UP000315496"/>
    </source>
</evidence>
<organism evidence="1 2">
    <name type="scientific">Giardia muris</name>
    <dbReference type="NCBI Taxonomy" id="5742"/>
    <lineage>
        <taxon>Eukaryota</taxon>
        <taxon>Metamonada</taxon>
        <taxon>Diplomonadida</taxon>
        <taxon>Hexamitidae</taxon>
        <taxon>Giardiinae</taxon>
        <taxon>Giardia</taxon>
    </lineage>
</organism>
<evidence type="ECO:0000313" key="1">
    <source>
        <dbReference type="EMBL" id="TNJ28466.1"/>
    </source>
</evidence>
<gene>
    <name evidence="1" type="ORF">GMRT_12598</name>
</gene>
<dbReference type="PANTHER" id="PTHR24120:SF4">
    <property type="entry name" value="GH07239P"/>
    <property type="match status" value="1"/>
</dbReference>
<dbReference type="SUPFAM" id="SSF48403">
    <property type="entry name" value="Ankyrin repeat"/>
    <property type="match status" value="1"/>
</dbReference>
<dbReference type="PANTHER" id="PTHR24120">
    <property type="entry name" value="GH07239P"/>
    <property type="match status" value="1"/>
</dbReference>
<keyword evidence="2" id="KW-1185">Reference proteome</keyword>
<dbReference type="SMART" id="SM00248">
    <property type="entry name" value="ANK"/>
    <property type="match status" value="4"/>
</dbReference>
<dbReference type="AlphaFoldDB" id="A0A4Z1SRH7"/>
<name>A0A4Z1SRH7_GIAMU</name>
<reference evidence="1 2" key="1">
    <citation type="submission" date="2019-05" db="EMBL/GenBank/DDBJ databases">
        <title>The compact genome of Giardia muris reveals important steps in the evolution of intestinal protozoan parasites.</title>
        <authorList>
            <person name="Xu F."/>
            <person name="Jimenez-Gonzalez A."/>
            <person name="Einarsson E."/>
            <person name="Astvaldsson A."/>
            <person name="Peirasmaki D."/>
            <person name="Eckmann L."/>
            <person name="Andersson J.O."/>
            <person name="Svard S.G."/>
            <person name="Jerlstrom-Hultqvist J."/>
        </authorList>
    </citation>
    <scope>NUCLEOTIDE SEQUENCE [LARGE SCALE GENOMIC DNA]</scope>
    <source>
        <strain evidence="1 2">Roberts-Thomson</strain>
    </source>
</reference>
<dbReference type="InterPro" id="IPR036770">
    <property type="entry name" value="Ankyrin_rpt-contain_sf"/>
</dbReference>
<sequence>MARLAVLPPKTPNFETKIVTNHVATYHWNKIALAAASGHEESVRDYVQKQNGPIDTFIPDCVYFGWKAFEEPNALILAAGHGHVECVRILVNTNEKSARTPKTRQTALMAAAAACYPEIVQLLLDQAGNKDMRGWTALMYAADRGSPDCCRMLVRVEAGQKDETSQSALLLAAIGGHLEAVREIAPSEAKDFGGFVTSIIEDGPIKDEIMKYLV</sequence>
<dbReference type="Proteomes" id="UP000315496">
    <property type="component" value="Chromosome 2"/>
</dbReference>
<dbReference type="OrthoDB" id="341259at2759"/>
<dbReference type="Gene3D" id="1.25.40.20">
    <property type="entry name" value="Ankyrin repeat-containing domain"/>
    <property type="match status" value="1"/>
</dbReference>
<comment type="caution">
    <text evidence="1">The sequence shown here is derived from an EMBL/GenBank/DDBJ whole genome shotgun (WGS) entry which is preliminary data.</text>
</comment>
<protein>
    <submittedName>
        <fullName evidence="1">Ankyrin repeat protein 1</fullName>
    </submittedName>
</protein>
<accession>A0A4Z1SRH7</accession>
<dbReference type="VEuPathDB" id="GiardiaDB:GMRT_12598"/>
<dbReference type="InterPro" id="IPR002110">
    <property type="entry name" value="Ankyrin_rpt"/>
</dbReference>
<dbReference type="EMBL" id="VDLU01000002">
    <property type="protein sequence ID" value="TNJ28466.1"/>
    <property type="molecule type" value="Genomic_DNA"/>
</dbReference>